<dbReference type="AlphaFoldDB" id="A0A2K3PN06"/>
<name>A0A2K3PN06_TRIPR</name>
<organism evidence="1 2">
    <name type="scientific">Trifolium pratense</name>
    <name type="common">Red clover</name>
    <dbReference type="NCBI Taxonomy" id="57577"/>
    <lineage>
        <taxon>Eukaryota</taxon>
        <taxon>Viridiplantae</taxon>
        <taxon>Streptophyta</taxon>
        <taxon>Embryophyta</taxon>
        <taxon>Tracheophyta</taxon>
        <taxon>Spermatophyta</taxon>
        <taxon>Magnoliopsida</taxon>
        <taxon>eudicotyledons</taxon>
        <taxon>Gunneridae</taxon>
        <taxon>Pentapetalae</taxon>
        <taxon>rosids</taxon>
        <taxon>fabids</taxon>
        <taxon>Fabales</taxon>
        <taxon>Fabaceae</taxon>
        <taxon>Papilionoideae</taxon>
        <taxon>50 kb inversion clade</taxon>
        <taxon>NPAAA clade</taxon>
        <taxon>Hologalegina</taxon>
        <taxon>IRL clade</taxon>
        <taxon>Trifolieae</taxon>
        <taxon>Trifolium</taxon>
    </lineage>
</organism>
<reference evidence="1 2" key="2">
    <citation type="journal article" date="2017" name="Front. Plant Sci.">
        <title>Gene Classification and Mining of Molecular Markers Useful in Red Clover (Trifolium pratense) Breeding.</title>
        <authorList>
            <person name="Istvanek J."/>
            <person name="Dluhosova J."/>
            <person name="Dluhos P."/>
            <person name="Patkova L."/>
            <person name="Nedelnik J."/>
            <person name="Repkova J."/>
        </authorList>
    </citation>
    <scope>NUCLEOTIDE SEQUENCE [LARGE SCALE GENOMIC DNA]</scope>
    <source>
        <strain evidence="2">cv. Tatra</strain>
        <tissue evidence="1">Young leaves</tissue>
    </source>
</reference>
<reference evidence="1 2" key="1">
    <citation type="journal article" date="2014" name="Am. J. Bot.">
        <title>Genome assembly and annotation for red clover (Trifolium pratense; Fabaceae).</title>
        <authorList>
            <person name="Istvanek J."/>
            <person name="Jaros M."/>
            <person name="Krenek A."/>
            <person name="Repkova J."/>
        </authorList>
    </citation>
    <scope>NUCLEOTIDE SEQUENCE [LARGE SCALE GENOMIC DNA]</scope>
    <source>
        <strain evidence="2">cv. Tatra</strain>
        <tissue evidence="1">Young leaves</tissue>
    </source>
</reference>
<comment type="caution">
    <text evidence="1">The sequence shown here is derived from an EMBL/GenBank/DDBJ whole genome shotgun (WGS) entry which is preliminary data.</text>
</comment>
<dbReference type="Proteomes" id="UP000236291">
    <property type="component" value="Unassembled WGS sequence"/>
</dbReference>
<gene>
    <name evidence="1" type="ORF">L195_g013404</name>
</gene>
<evidence type="ECO:0000313" key="1">
    <source>
        <dbReference type="EMBL" id="PNY16679.1"/>
    </source>
</evidence>
<feature type="non-terminal residue" evidence="1">
    <location>
        <position position="1"/>
    </location>
</feature>
<evidence type="ECO:0000313" key="2">
    <source>
        <dbReference type="Proteomes" id="UP000236291"/>
    </source>
</evidence>
<proteinExistence type="predicted"/>
<accession>A0A2K3PN06</accession>
<sequence>KRSAIGRSAIQSEEKCNAIRREVSCNKKRSAIGEKCNREKCNQKKSAIREKCNAIRREVQQGDKCNAIRRTNRKK</sequence>
<protein>
    <submittedName>
        <fullName evidence="1">Uncharacterized protein</fullName>
    </submittedName>
</protein>
<dbReference type="EMBL" id="ASHM01008722">
    <property type="protein sequence ID" value="PNY16679.1"/>
    <property type="molecule type" value="Genomic_DNA"/>
</dbReference>